<feature type="domain" description="Pyrrolo-quinoline quinone repeat" evidence="2">
    <location>
        <begin position="90"/>
        <end position="236"/>
    </location>
</feature>
<evidence type="ECO:0000313" key="3">
    <source>
        <dbReference type="EMBL" id="GAG17701.1"/>
    </source>
</evidence>
<dbReference type="Gene3D" id="2.130.10.10">
    <property type="entry name" value="YVTN repeat-like/Quinoprotein amine dehydrogenase"/>
    <property type="match status" value="1"/>
</dbReference>
<sequence length="256" mass="27949">EGSVEAVNPETKSQAVQPDPDDSGFRENWPRFRGATGLGIVDAGEWTRTWDAETGENILWKTRVDAPGNSSPVIWGDRIFLTGADADSEKQEVLCFERETGELLWRSAVEHPRNTEAGDGERLDVFEQTGYAAPSPSTDGAKVYVTYASADVAAVDFEGEVVWVRNLGDPENMYGRATSLLVYKDVVLVQFDRGITPDDASSELIALDTRTGETTWSRPRPVRSSWSTPIVVATPSGPQLITSSSPYVISYDPDSG</sequence>
<dbReference type="EMBL" id="BARS01038004">
    <property type="protein sequence ID" value="GAG17701.1"/>
    <property type="molecule type" value="Genomic_DNA"/>
</dbReference>
<dbReference type="InterPro" id="IPR015943">
    <property type="entry name" value="WD40/YVTN_repeat-like_dom_sf"/>
</dbReference>
<dbReference type="InterPro" id="IPR011047">
    <property type="entry name" value="Quinoprotein_ADH-like_sf"/>
</dbReference>
<evidence type="ECO:0000259" key="2">
    <source>
        <dbReference type="Pfam" id="PF13360"/>
    </source>
</evidence>
<dbReference type="PANTHER" id="PTHR34512:SF30">
    <property type="entry name" value="OUTER MEMBRANE PROTEIN ASSEMBLY FACTOR BAMB"/>
    <property type="match status" value="1"/>
</dbReference>
<protein>
    <recommendedName>
        <fullName evidence="2">Pyrrolo-quinoline quinone repeat domain-containing protein</fullName>
    </recommendedName>
</protein>
<proteinExistence type="predicted"/>
<dbReference type="Pfam" id="PF13360">
    <property type="entry name" value="PQQ_2"/>
    <property type="match status" value="1"/>
</dbReference>
<feature type="non-terminal residue" evidence="3">
    <location>
        <position position="1"/>
    </location>
</feature>
<dbReference type="SUPFAM" id="SSF50998">
    <property type="entry name" value="Quinoprotein alcohol dehydrogenase-like"/>
    <property type="match status" value="1"/>
</dbReference>
<dbReference type="AlphaFoldDB" id="X0WY80"/>
<evidence type="ECO:0000256" key="1">
    <source>
        <dbReference type="SAM" id="MobiDB-lite"/>
    </source>
</evidence>
<name>X0WY80_9ZZZZ</name>
<feature type="non-terminal residue" evidence="3">
    <location>
        <position position="256"/>
    </location>
</feature>
<comment type="caution">
    <text evidence="3">The sequence shown here is derived from an EMBL/GenBank/DDBJ whole genome shotgun (WGS) entry which is preliminary data.</text>
</comment>
<organism evidence="3">
    <name type="scientific">marine sediment metagenome</name>
    <dbReference type="NCBI Taxonomy" id="412755"/>
    <lineage>
        <taxon>unclassified sequences</taxon>
        <taxon>metagenomes</taxon>
        <taxon>ecological metagenomes</taxon>
    </lineage>
</organism>
<dbReference type="PANTHER" id="PTHR34512">
    <property type="entry name" value="CELL SURFACE PROTEIN"/>
    <property type="match status" value="1"/>
</dbReference>
<dbReference type="InterPro" id="IPR002372">
    <property type="entry name" value="PQQ_rpt_dom"/>
</dbReference>
<reference evidence="3" key="1">
    <citation type="journal article" date="2014" name="Front. Microbiol.">
        <title>High frequency of phylogenetically diverse reductive dehalogenase-homologous genes in deep subseafloor sedimentary metagenomes.</title>
        <authorList>
            <person name="Kawai M."/>
            <person name="Futagami T."/>
            <person name="Toyoda A."/>
            <person name="Takaki Y."/>
            <person name="Nishi S."/>
            <person name="Hori S."/>
            <person name="Arai W."/>
            <person name="Tsubouchi T."/>
            <person name="Morono Y."/>
            <person name="Uchiyama I."/>
            <person name="Ito T."/>
            <person name="Fujiyama A."/>
            <person name="Inagaki F."/>
            <person name="Takami H."/>
        </authorList>
    </citation>
    <scope>NUCLEOTIDE SEQUENCE</scope>
    <source>
        <strain evidence="3">Expedition CK06-06</strain>
    </source>
</reference>
<gene>
    <name evidence="3" type="ORF">S01H1_58199</name>
</gene>
<feature type="region of interest" description="Disordered" evidence="1">
    <location>
        <begin position="1"/>
        <end position="28"/>
    </location>
</feature>
<accession>X0WY80</accession>